<dbReference type="Pfam" id="PF00582">
    <property type="entry name" value="Usp"/>
    <property type="match status" value="1"/>
</dbReference>
<evidence type="ECO:0000313" key="3">
    <source>
        <dbReference type="Proteomes" id="UP000198964"/>
    </source>
</evidence>
<evidence type="ECO:0000313" key="2">
    <source>
        <dbReference type="EMBL" id="SFE91859.1"/>
    </source>
</evidence>
<evidence type="ECO:0000259" key="1">
    <source>
        <dbReference type="Pfam" id="PF00582"/>
    </source>
</evidence>
<dbReference type="InterPro" id="IPR006016">
    <property type="entry name" value="UspA"/>
</dbReference>
<dbReference type="EMBL" id="FONW01000002">
    <property type="protein sequence ID" value="SFE91859.1"/>
    <property type="molecule type" value="Genomic_DNA"/>
</dbReference>
<sequence length="292" mass="33495">MKTNLLLLDTKKNMENLIFSGFNLSNQLHRKLKIVYVMDFNWIGGSGFVDPTASSIDANIRVAEKALRKDFEEAESEMRHAIGKYLESNPQNIHYEVSVEEDSRMTIVNDTIQEDGDVLLLMSNYNSYSGLTTGTINYPNIIDKVSCPVLILPDDAPSVSLNSFLYATAFHPEDFKAMRHLKEIASGAENRELTVFHNLETTAFEDILKWTGFKTMTKESVDGIRLRFAHTREKNVREGLKKYLEDEDPDVVVILKEEKGFFEDLFSSSETHYVVTHFNRPVLIYHEKNLKK</sequence>
<dbReference type="STRING" id="655355.SAMN05216283_10288"/>
<name>A0A1I2EGJ4_9BACT</name>
<feature type="domain" description="UspA" evidence="1">
    <location>
        <begin position="216"/>
        <end position="286"/>
    </location>
</feature>
<dbReference type="Gene3D" id="3.40.50.12370">
    <property type="match status" value="1"/>
</dbReference>
<organism evidence="2 3">
    <name type="scientific">Sunxiuqinia elliptica</name>
    <dbReference type="NCBI Taxonomy" id="655355"/>
    <lineage>
        <taxon>Bacteria</taxon>
        <taxon>Pseudomonadati</taxon>
        <taxon>Bacteroidota</taxon>
        <taxon>Bacteroidia</taxon>
        <taxon>Marinilabiliales</taxon>
        <taxon>Prolixibacteraceae</taxon>
        <taxon>Sunxiuqinia</taxon>
    </lineage>
</organism>
<dbReference type="AlphaFoldDB" id="A0A1I2EGJ4"/>
<reference evidence="2 3" key="1">
    <citation type="submission" date="2016-10" db="EMBL/GenBank/DDBJ databases">
        <authorList>
            <person name="de Groot N.N."/>
        </authorList>
    </citation>
    <scope>NUCLEOTIDE SEQUENCE [LARGE SCALE GENOMIC DNA]</scope>
    <source>
        <strain evidence="2 3">CGMCC 1.9156</strain>
    </source>
</reference>
<dbReference type="SUPFAM" id="SSF52402">
    <property type="entry name" value="Adenine nucleotide alpha hydrolases-like"/>
    <property type="match status" value="1"/>
</dbReference>
<dbReference type="RefSeq" id="WP_093918775.1">
    <property type="nucleotide sequence ID" value="NZ_FONW01000002.1"/>
</dbReference>
<gene>
    <name evidence="2" type="ORF">SAMN05216283_10288</name>
</gene>
<proteinExistence type="predicted"/>
<dbReference type="Proteomes" id="UP000198964">
    <property type="component" value="Unassembled WGS sequence"/>
</dbReference>
<keyword evidence="3" id="KW-1185">Reference proteome</keyword>
<protein>
    <submittedName>
        <fullName evidence="2">Nucleotide-binding universal stress protein, UspA family</fullName>
    </submittedName>
</protein>
<accession>A0A1I2EGJ4</accession>